<feature type="domain" description="FAD dependent oxidoreductase" evidence="2">
    <location>
        <begin position="6"/>
        <end position="387"/>
    </location>
</feature>
<reference evidence="3" key="1">
    <citation type="submission" date="2019-09" db="EMBL/GenBank/DDBJ databases">
        <authorList>
            <person name="Li J."/>
        </authorList>
    </citation>
    <scope>NUCLEOTIDE SEQUENCE [LARGE SCALE GENOMIC DNA]</scope>
    <source>
        <strain evidence="3">NRBC 14897</strain>
    </source>
</reference>
<keyword evidence="4" id="KW-1185">Reference proteome</keyword>
<dbReference type="Gene3D" id="3.30.9.10">
    <property type="entry name" value="D-Amino Acid Oxidase, subunit A, domain 2"/>
    <property type="match status" value="1"/>
</dbReference>
<dbReference type="Proteomes" id="UP001515100">
    <property type="component" value="Unassembled WGS sequence"/>
</dbReference>
<comment type="caution">
    <text evidence="3">The sequence shown here is derived from an EMBL/GenBank/DDBJ whole genome shotgun (WGS) entry which is preliminary data.</text>
</comment>
<evidence type="ECO:0000259" key="2">
    <source>
        <dbReference type="Pfam" id="PF01266"/>
    </source>
</evidence>
<evidence type="ECO:0000313" key="4">
    <source>
        <dbReference type="Proteomes" id="UP001515100"/>
    </source>
</evidence>
<organism evidence="3 4">
    <name type="scientific">Aeromicrobium fastidiosum</name>
    <dbReference type="NCBI Taxonomy" id="52699"/>
    <lineage>
        <taxon>Bacteria</taxon>
        <taxon>Bacillati</taxon>
        <taxon>Actinomycetota</taxon>
        <taxon>Actinomycetes</taxon>
        <taxon>Propionibacteriales</taxon>
        <taxon>Nocardioidaceae</taxon>
        <taxon>Aeromicrobium</taxon>
    </lineage>
</organism>
<dbReference type="GO" id="GO:0005737">
    <property type="term" value="C:cytoplasm"/>
    <property type="evidence" value="ECO:0007669"/>
    <property type="project" value="TreeGrafter"/>
</dbReference>
<keyword evidence="1" id="KW-0560">Oxidoreductase</keyword>
<name>A0A641AHB2_9ACTN</name>
<dbReference type="PANTHER" id="PTHR13847:SF287">
    <property type="entry name" value="FAD-DEPENDENT OXIDOREDUCTASE DOMAIN-CONTAINING PROTEIN 1"/>
    <property type="match status" value="1"/>
</dbReference>
<dbReference type="Gene3D" id="3.50.50.60">
    <property type="entry name" value="FAD/NAD(P)-binding domain"/>
    <property type="match status" value="1"/>
</dbReference>
<sequence>MKTTADAIVIGAGVIGSSIALELSRNGFDVVVVDKAGGMGHGSTSASSAVVRFNYSSWAGVASSWESLACWENWSDHLGHEDPAGMASYTRTGMLVIDGGPTDSNRTTDMFDRAGITWERWGPDEVRKHMPYVDTGSYFPPKPVRSEEFFSDSHGEITGIFTPDAGHVDDPQLAAQNLGVAAQSLGARFLFNRTVTSIQQQDDQRWSVATSRGESVSARVVVNAAGPWSSAINALAGVGTDFGISSRPMRQEVHQVPLPADFEDDGNGMAIADLDLGTYIRTSSARGLLVGGTEPECDPLEWLDDPDTANLQATVSGFENQVTRAARRMPGLSIPNRPSGIGGVYDVTDDWTPIYDRTDREGFFVAMGTSGNQFKNAPVAGQLMAHLVTAVQDGHDHDSQPLEFICSRTGSTFELGTYSRLRTVDPDSPGSVMG</sequence>
<accession>A0A641AHB2</accession>
<dbReference type="SUPFAM" id="SSF51905">
    <property type="entry name" value="FAD/NAD(P)-binding domain"/>
    <property type="match status" value="1"/>
</dbReference>
<dbReference type="OrthoDB" id="9806452at2"/>
<dbReference type="InterPro" id="IPR006076">
    <property type="entry name" value="FAD-dep_OxRdtase"/>
</dbReference>
<dbReference type="EMBL" id="SDPP02000006">
    <property type="protein sequence ID" value="KAA1373077.1"/>
    <property type="molecule type" value="Genomic_DNA"/>
</dbReference>
<gene>
    <name evidence="3" type="ORF">ESP62_018515</name>
</gene>
<dbReference type="AlphaFoldDB" id="A0A641AHB2"/>
<dbReference type="GO" id="GO:0016491">
    <property type="term" value="F:oxidoreductase activity"/>
    <property type="evidence" value="ECO:0007669"/>
    <property type="project" value="UniProtKB-KW"/>
</dbReference>
<dbReference type="Pfam" id="PF01266">
    <property type="entry name" value="DAO"/>
    <property type="match status" value="1"/>
</dbReference>
<evidence type="ECO:0000313" key="3">
    <source>
        <dbReference type="EMBL" id="KAA1373077.1"/>
    </source>
</evidence>
<protein>
    <submittedName>
        <fullName evidence="3">FAD-binding oxidoreductase</fullName>
    </submittedName>
</protein>
<dbReference type="RefSeq" id="WP_129185215.1">
    <property type="nucleotide sequence ID" value="NZ_JAGIOG010000001.1"/>
</dbReference>
<dbReference type="PANTHER" id="PTHR13847">
    <property type="entry name" value="SARCOSINE DEHYDROGENASE-RELATED"/>
    <property type="match status" value="1"/>
</dbReference>
<dbReference type="InterPro" id="IPR036188">
    <property type="entry name" value="FAD/NAD-bd_sf"/>
</dbReference>
<proteinExistence type="predicted"/>
<evidence type="ECO:0000256" key="1">
    <source>
        <dbReference type="ARBA" id="ARBA00023002"/>
    </source>
</evidence>